<dbReference type="GO" id="GO:0006310">
    <property type="term" value="P:DNA recombination"/>
    <property type="evidence" value="ECO:0007669"/>
    <property type="project" value="UniProtKB-UniRule"/>
</dbReference>
<reference evidence="8" key="1">
    <citation type="submission" date="2017-08" db="EMBL/GenBank/DDBJ databases">
        <title>Direct submision.</title>
        <authorList>
            <person name="Kim S.-J."/>
            <person name="Rhee S.-K."/>
        </authorList>
    </citation>
    <scope>NUCLEOTIDE SEQUENCE [LARGE SCALE GENOMIC DNA]</scope>
    <source>
        <strain evidence="8">GI5</strain>
    </source>
</reference>
<comment type="subcellular location">
    <subcellularLocation>
        <location evidence="1 6">Cytoplasm</location>
        <location evidence="1 6">Nucleoid</location>
    </subcellularLocation>
</comment>
<evidence type="ECO:0000256" key="1">
    <source>
        <dbReference type="ARBA" id="ARBA00004453"/>
    </source>
</evidence>
<proteinExistence type="inferred from homology"/>
<evidence type="ECO:0000313" key="8">
    <source>
        <dbReference type="Proteomes" id="UP000235116"/>
    </source>
</evidence>
<dbReference type="GO" id="GO:0005737">
    <property type="term" value="C:cytoplasm"/>
    <property type="evidence" value="ECO:0007669"/>
    <property type="project" value="UniProtKB-UniRule"/>
</dbReference>
<accession>A0A2K9LGD0</accession>
<sequence length="310" mass="35364">MWFKNLRIYRFTKPFEMGAEELQSQLAEKAFHPCGRQDLSKYGWVPPIDQDTNQEAEPLYVHACNGYLMLCAKREDKVIPASVIKEAVQERSQHIEQKEARKVFKKEQDQLKDEVMLELLPRAFSKTQRVYAYISPKDDLLLIDASSSAKAEQFMSHLRDTLGSLPVIPPASKQVPTDVMTHWLAEQSAHPPFQLEKECELSNPADSANVIRCKAQDLDADEVQSMLESGKLCTKLAVNWNDSLHCVIEDDLSIKRMKFDDQLIEQASETDADSKAQQFDQDFAVMSLELSKFCKDLFKAFGGLEKTRVI</sequence>
<keyword evidence="4 6" id="KW-0963">Cytoplasm</keyword>
<comment type="function">
    <text evidence="6">May be involved in recombination.</text>
</comment>
<dbReference type="Proteomes" id="UP000235116">
    <property type="component" value="Chromosome"/>
</dbReference>
<dbReference type="AlphaFoldDB" id="A0A2K9LGD0"/>
<protein>
    <recommendedName>
        <fullName evidence="3 6">Recombination-associated protein RdgC</fullName>
    </recommendedName>
</protein>
<keyword evidence="5 6" id="KW-0233">DNA recombination</keyword>
<evidence type="ECO:0000256" key="4">
    <source>
        <dbReference type="ARBA" id="ARBA00022490"/>
    </source>
</evidence>
<evidence type="ECO:0000313" key="7">
    <source>
        <dbReference type="EMBL" id="AUM11332.1"/>
    </source>
</evidence>
<dbReference type="OrthoDB" id="5290530at2"/>
<name>A0A2K9LGD0_9GAMM</name>
<gene>
    <name evidence="6" type="primary">rdgC</name>
    <name evidence="7" type="ORF">Kalk_02310</name>
</gene>
<dbReference type="NCBIfam" id="NF001464">
    <property type="entry name" value="PRK00321.1-5"/>
    <property type="match status" value="1"/>
</dbReference>
<dbReference type="NCBIfam" id="NF001462">
    <property type="entry name" value="PRK00321.1-3"/>
    <property type="match status" value="1"/>
</dbReference>
<dbReference type="PANTHER" id="PTHR38103:SF1">
    <property type="entry name" value="RECOMBINATION-ASSOCIATED PROTEIN RDGC"/>
    <property type="match status" value="1"/>
</dbReference>
<evidence type="ECO:0000256" key="5">
    <source>
        <dbReference type="ARBA" id="ARBA00023172"/>
    </source>
</evidence>
<evidence type="ECO:0000256" key="2">
    <source>
        <dbReference type="ARBA" id="ARBA00008657"/>
    </source>
</evidence>
<organism evidence="7 8">
    <name type="scientific">Ketobacter alkanivorans</name>
    <dbReference type="NCBI Taxonomy" id="1917421"/>
    <lineage>
        <taxon>Bacteria</taxon>
        <taxon>Pseudomonadati</taxon>
        <taxon>Pseudomonadota</taxon>
        <taxon>Gammaproteobacteria</taxon>
        <taxon>Pseudomonadales</taxon>
        <taxon>Ketobacteraceae</taxon>
        <taxon>Ketobacter</taxon>
    </lineage>
</organism>
<dbReference type="KEGG" id="kak:Kalk_02310"/>
<dbReference type="GO" id="GO:0000018">
    <property type="term" value="P:regulation of DNA recombination"/>
    <property type="evidence" value="ECO:0007669"/>
    <property type="project" value="TreeGrafter"/>
</dbReference>
<dbReference type="PANTHER" id="PTHR38103">
    <property type="entry name" value="RECOMBINATION-ASSOCIATED PROTEIN RDGC"/>
    <property type="match status" value="1"/>
</dbReference>
<dbReference type="RefSeq" id="WP_101892672.1">
    <property type="nucleotide sequence ID" value="NZ_CP022684.1"/>
</dbReference>
<evidence type="ECO:0000256" key="6">
    <source>
        <dbReference type="HAMAP-Rule" id="MF_00194"/>
    </source>
</evidence>
<evidence type="ECO:0000256" key="3">
    <source>
        <dbReference type="ARBA" id="ARBA00022296"/>
    </source>
</evidence>
<dbReference type="GO" id="GO:0043590">
    <property type="term" value="C:bacterial nucleoid"/>
    <property type="evidence" value="ECO:0007669"/>
    <property type="project" value="TreeGrafter"/>
</dbReference>
<dbReference type="Pfam" id="PF04381">
    <property type="entry name" value="RdgC"/>
    <property type="match status" value="1"/>
</dbReference>
<dbReference type="InterPro" id="IPR007476">
    <property type="entry name" value="RdgC"/>
</dbReference>
<comment type="similarity">
    <text evidence="2 6">Belongs to the RdgC family.</text>
</comment>
<dbReference type="GO" id="GO:0003690">
    <property type="term" value="F:double-stranded DNA binding"/>
    <property type="evidence" value="ECO:0007669"/>
    <property type="project" value="TreeGrafter"/>
</dbReference>
<keyword evidence="8" id="KW-1185">Reference proteome</keyword>
<dbReference type="HAMAP" id="MF_00194">
    <property type="entry name" value="RdgC"/>
    <property type="match status" value="1"/>
</dbReference>
<dbReference type="EMBL" id="CP022684">
    <property type="protein sequence ID" value="AUM11332.1"/>
    <property type="molecule type" value="Genomic_DNA"/>
</dbReference>